<accession>A0ABM1MZY3</accession>
<name>A0ABM1MZY3_NICVS</name>
<protein>
    <submittedName>
        <fullName evidence="3">Uncharacterized protein LOC108565274</fullName>
    </submittedName>
</protein>
<organism evidence="2 3">
    <name type="scientific">Nicrophorus vespilloides</name>
    <name type="common">Boreal carrion beetle</name>
    <dbReference type="NCBI Taxonomy" id="110193"/>
    <lineage>
        <taxon>Eukaryota</taxon>
        <taxon>Metazoa</taxon>
        <taxon>Ecdysozoa</taxon>
        <taxon>Arthropoda</taxon>
        <taxon>Hexapoda</taxon>
        <taxon>Insecta</taxon>
        <taxon>Pterygota</taxon>
        <taxon>Neoptera</taxon>
        <taxon>Endopterygota</taxon>
        <taxon>Coleoptera</taxon>
        <taxon>Polyphaga</taxon>
        <taxon>Staphyliniformia</taxon>
        <taxon>Silphidae</taxon>
        <taxon>Nicrophorinae</taxon>
        <taxon>Nicrophorus</taxon>
    </lineage>
</organism>
<sequence length="144" mass="16663">MWSGTNHRKIWTYFFAKPEKALDYYKFIGYELPDSRLRLPVVSDCSTAQTARVSSNLHSTSSMAVSRVPSPPPQEVNTPVAENWCYTQVNREYLSHIKDIYCKRMHATTLYLPPTYRPPKIQVMPLSKHSSEIGFLELFQFDAN</sequence>
<feature type="region of interest" description="Disordered" evidence="1">
    <location>
        <begin position="53"/>
        <end position="74"/>
    </location>
</feature>
<feature type="compositionally biased region" description="Polar residues" evidence="1">
    <location>
        <begin position="53"/>
        <end position="64"/>
    </location>
</feature>
<evidence type="ECO:0000313" key="3">
    <source>
        <dbReference type="RefSeq" id="XP_017780133.1"/>
    </source>
</evidence>
<gene>
    <name evidence="3" type="primary">LOC108565274</name>
</gene>
<evidence type="ECO:0000313" key="2">
    <source>
        <dbReference type="Proteomes" id="UP000695000"/>
    </source>
</evidence>
<dbReference type="RefSeq" id="XP_017780133.1">
    <property type="nucleotide sequence ID" value="XM_017924644.1"/>
</dbReference>
<keyword evidence="2" id="KW-1185">Reference proteome</keyword>
<proteinExistence type="predicted"/>
<dbReference type="Proteomes" id="UP000695000">
    <property type="component" value="Unplaced"/>
</dbReference>
<dbReference type="GeneID" id="108565274"/>
<evidence type="ECO:0000256" key="1">
    <source>
        <dbReference type="SAM" id="MobiDB-lite"/>
    </source>
</evidence>
<reference evidence="3" key="1">
    <citation type="submission" date="2025-08" db="UniProtKB">
        <authorList>
            <consortium name="RefSeq"/>
        </authorList>
    </citation>
    <scope>IDENTIFICATION</scope>
    <source>
        <tissue evidence="3">Whole Larva</tissue>
    </source>
</reference>